<accession>A0ABD0JE77</accession>
<proteinExistence type="predicted"/>
<gene>
    <name evidence="1" type="ORF">BaRGS_00035582</name>
</gene>
<sequence>IQSHNCGMPCLVTDNDYKCEDFQVTPLIFNGELIDRMTSIKSHVITIAIPTSPASATGRNVGGLQDAKPFFGVTQISVRHPLCLPAFVRVPELTFEPAPCNFVTMATGDPVTVKCCVTPVSDGSELVLSRRKVFPGEPEVLTSVAVGESSCCEFCVSEEIDAADEQQWGEYYCNLVSPFMLQKSSFVFVNSPA</sequence>
<dbReference type="Proteomes" id="UP001519460">
    <property type="component" value="Unassembled WGS sequence"/>
</dbReference>
<dbReference type="EMBL" id="JACVVK020000479">
    <property type="protein sequence ID" value="KAK7471760.1"/>
    <property type="molecule type" value="Genomic_DNA"/>
</dbReference>
<keyword evidence="2" id="KW-1185">Reference proteome</keyword>
<feature type="non-terminal residue" evidence="1">
    <location>
        <position position="1"/>
    </location>
</feature>
<evidence type="ECO:0000313" key="1">
    <source>
        <dbReference type="EMBL" id="KAK7471760.1"/>
    </source>
</evidence>
<comment type="caution">
    <text evidence="1">The sequence shown here is derived from an EMBL/GenBank/DDBJ whole genome shotgun (WGS) entry which is preliminary data.</text>
</comment>
<dbReference type="AlphaFoldDB" id="A0ABD0JE77"/>
<organism evidence="1 2">
    <name type="scientific">Batillaria attramentaria</name>
    <dbReference type="NCBI Taxonomy" id="370345"/>
    <lineage>
        <taxon>Eukaryota</taxon>
        <taxon>Metazoa</taxon>
        <taxon>Spiralia</taxon>
        <taxon>Lophotrochozoa</taxon>
        <taxon>Mollusca</taxon>
        <taxon>Gastropoda</taxon>
        <taxon>Caenogastropoda</taxon>
        <taxon>Sorbeoconcha</taxon>
        <taxon>Cerithioidea</taxon>
        <taxon>Batillariidae</taxon>
        <taxon>Batillaria</taxon>
    </lineage>
</organism>
<reference evidence="1 2" key="1">
    <citation type="journal article" date="2023" name="Sci. Data">
        <title>Genome assembly of the Korean intertidal mud-creeper Batillaria attramentaria.</title>
        <authorList>
            <person name="Patra A.K."/>
            <person name="Ho P.T."/>
            <person name="Jun S."/>
            <person name="Lee S.J."/>
            <person name="Kim Y."/>
            <person name="Won Y.J."/>
        </authorList>
    </citation>
    <scope>NUCLEOTIDE SEQUENCE [LARGE SCALE GENOMIC DNA]</scope>
    <source>
        <strain evidence="1">Wonlab-2016</strain>
    </source>
</reference>
<evidence type="ECO:0000313" key="2">
    <source>
        <dbReference type="Proteomes" id="UP001519460"/>
    </source>
</evidence>
<name>A0ABD0JE77_9CAEN</name>
<protein>
    <submittedName>
        <fullName evidence="1">Uncharacterized protein</fullName>
    </submittedName>
</protein>